<evidence type="ECO:0000256" key="1">
    <source>
        <dbReference type="ARBA" id="ARBA00004651"/>
    </source>
</evidence>
<keyword evidence="4 8" id="KW-1003">Cell membrane</keyword>
<keyword evidence="7 8" id="KW-0472">Membrane</keyword>
<name>A0A8R7P5W4_TRIUA</name>
<dbReference type="PANTHER" id="PTHR32021:SF19">
    <property type="entry name" value="CASP-LIKE PROTEIN 5A2"/>
    <property type="match status" value="1"/>
</dbReference>
<feature type="transmembrane region" description="Helical" evidence="8">
    <location>
        <begin position="58"/>
        <end position="78"/>
    </location>
</feature>
<evidence type="ECO:0000256" key="2">
    <source>
        <dbReference type="ARBA" id="ARBA00007651"/>
    </source>
</evidence>
<evidence type="ECO:0000313" key="10">
    <source>
        <dbReference type="EnsemblPlants" id="TuG1812G0100004370.01.T01"/>
    </source>
</evidence>
<evidence type="ECO:0000256" key="8">
    <source>
        <dbReference type="RuleBase" id="RU361233"/>
    </source>
</evidence>
<evidence type="ECO:0000256" key="5">
    <source>
        <dbReference type="ARBA" id="ARBA00022692"/>
    </source>
</evidence>
<dbReference type="Gramene" id="TuG1812G0100004370.01.T01">
    <property type="protein sequence ID" value="TuG1812G0100004370.01.T01"/>
    <property type="gene ID" value="TuG1812G0100004370.01"/>
</dbReference>
<evidence type="ECO:0000256" key="4">
    <source>
        <dbReference type="ARBA" id="ARBA00022475"/>
    </source>
</evidence>
<keyword evidence="11" id="KW-1185">Reference proteome</keyword>
<reference evidence="11" key="1">
    <citation type="journal article" date="2013" name="Nature">
        <title>Draft genome of the wheat A-genome progenitor Triticum urartu.</title>
        <authorList>
            <person name="Ling H.Q."/>
            <person name="Zhao S."/>
            <person name="Liu D."/>
            <person name="Wang J."/>
            <person name="Sun H."/>
            <person name="Zhang C."/>
            <person name="Fan H."/>
            <person name="Li D."/>
            <person name="Dong L."/>
            <person name="Tao Y."/>
            <person name="Gao C."/>
            <person name="Wu H."/>
            <person name="Li Y."/>
            <person name="Cui Y."/>
            <person name="Guo X."/>
            <person name="Zheng S."/>
            <person name="Wang B."/>
            <person name="Yu K."/>
            <person name="Liang Q."/>
            <person name="Yang W."/>
            <person name="Lou X."/>
            <person name="Chen J."/>
            <person name="Feng M."/>
            <person name="Jian J."/>
            <person name="Zhang X."/>
            <person name="Luo G."/>
            <person name="Jiang Y."/>
            <person name="Liu J."/>
            <person name="Wang Z."/>
            <person name="Sha Y."/>
            <person name="Zhang B."/>
            <person name="Wu H."/>
            <person name="Tang D."/>
            <person name="Shen Q."/>
            <person name="Xue P."/>
            <person name="Zou S."/>
            <person name="Wang X."/>
            <person name="Liu X."/>
            <person name="Wang F."/>
            <person name="Yang Y."/>
            <person name="An X."/>
            <person name="Dong Z."/>
            <person name="Zhang K."/>
            <person name="Zhang X."/>
            <person name="Luo M.C."/>
            <person name="Dvorak J."/>
            <person name="Tong Y."/>
            <person name="Wang J."/>
            <person name="Yang H."/>
            <person name="Li Z."/>
            <person name="Wang D."/>
            <person name="Zhang A."/>
            <person name="Wang J."/>
        </authorList>
    </citation>
    <scope>NUCLEOTIDE SEQUENCE</scope>
    <source>
        <strain evidence="11">cv. G1812</strain>
    </source>
</reference>
<organism evidence="10 11">
    <name type="scientific">Triticum urartu</name>
    <name type="common">Red wild einkorn</name>
    <name type="synonym">Crithodium urartu</name>
    <dbReference type="NCBI Taxonomy" id="4572"/>
    <lineage>
        <taxon>Eukaryota</taxon>
        <taxon>Viridiplantae</taxon>
        <taxon>Streptophyta</taxon>
        <taxon>Embryophyta</taxon>
        <taxon>Tracheophyta</taxon>
        <taxon>Spermatophyta</taxon>
        <taxon>Magnoliopsida</taxon>
        <taxon>Liliopsida</taxon>
        <taxon>Poales</taxon>
        <taxon>Poaceae</taxon>
        <taxon>BOP clade</taxon>
        <taxon>Pooideae</taxon>
        <taxon>Triticodae</taxon>
        <taxon>Triticeae</taxon>
        <taxon>Triticinae</taxon>
        <taxon>Triticum</taxon>
    </lineage>
</organism>
<dbReference type="EnsemblPlants" id="TuG1812G0100004370.01.T01">
    <property type="protein sequence ID" value="TuG1812G0100004370.01.T01"/>
    <property type="gene ID" value="TuG1812G0100004370.01"/>
</dbReference>
<reference evidence="10" key="2">
    <citation type="submission" date="2018-03" db="EMBL/GenBank/DDBJ databases">
        <title>The Triticum urartu genome reveals the dynamic nature of wheat genome evolution.</title>
        <authorList>
            <person name="Ling H."/>
            <person name="Ma B."/>
            <person name="Shi X."/>
            <person name="Liu H."/>
            <person name="Dong L."/>
            <person name="Sun H."/>
            <person name="Cao Y."/>
            <person name="Gao Q."/>
            <person name="Zheng S."/>
            <person name="Li Y."/>
            <person name="Yu Y."/>
            <person name="Du H."/>
            <person name="Qi M."/>
            <person name="Li Y."/>
            <person name="Yu H."/>
            <person name="Cui Y."/>
            <person name="Wang N."/>
            <person name="Chen C."/>
            <person name="Wu H."/>
            <person name="Zhao Y."/>
            <person name="Zhang J."/>
            <person name="Li Y."/>
            <person name="Zhou W."/>
            <person name="Zhang B."/>
            <person name="Hu W."/>
            <person name="Eijk M."/>
            <person name="Tang J."/>
            <person name="Witsenboer H."/>
            <person name="Zhao S."/>
            <person name="Li Z."/>
            <person name="Zhang A."/>
            <person name="Wang D."/>
            <person name="Liang C."/>
        </authorList>
    </citation>
    <scope>NUCLEOTIDE SEQUENCE [LARGE SCALE GENOMIC DNA]</scope>
    <source>
        <strain evidence="10">cv. G1812</strain>
    </source>
</reference>
<keyword evidence="6 8" id="KW-1133">Transmembrane helix</keyword>
<comment type="subunit">
    <text evidence="3 8">Homodimer and heterodimers.</text>
</comment>
<feature type="transmembrane region" description="Helical" evidence="8">
    <location>
        <begin position="12"/>
        <end position="37"/>
    </location>
</feature>
<accession>A0A8R7P5W4</accession>
<dbReference type="Proteomes" id="UP000015106">
    <property type="component" value="Chromosome 1"/>
</dbReference>
<evidence type="ECO:0000313" key="11">
    <source>
        <dbReference type="Proteomes" id="UP000015106"/>
    </source>
</evidence>
<feature type="domain" description="Casparian strip membrane protein" evidence="9">
    <location>
        <begin position="3"/>
        <end position="106"/>
    </location>
</feature>
<protein>
    <recommendedName>
        <fullName evidence="8">CASP-like protein</fullName>
    </recommendedName>
</protein>
<reference evidence="10" key="3">
    <citation type="submission" date="2022-06" db="UniProtKB">
        <authorList>
            <consortium name="EnsemblPlants"/>
        </authorList>
    </citation>
    <scope>IDENTIFICATION</scope>
</reference>
<comment type="subcellular location">
    <subcellularLocation>
        <location evidence="1 8">Cell membrane</location>
        <topology evidence="1 8">Multi-pass membrane protein</topology>
    </subcellularLocation>
</comment>
<evidence type="ECO:0000259" key="9">
    <source>
        <dbReference type="Pfam" id="PF04535"/>
    </source>
</evidence>
<evidence type="ECO:0000256" key="3">
    <source>
        <dbReference type="ARBA" id="ARBA00011489"/>
    </source>
</evidence>
<dbReference type="InterPro" id="IPR006702">
    <property type="entry name" value="CASP_dom"/>
</dbReference>
<keyword evidence="5 8" id="KW-0812">Transmembrane</keyword>
<dbReference type="AlphaFoldDB" id="A0A8R7P5W4"/>
<dbReference type="PANTHER" id="PTHR32021">
    <property type="entry name" value="CASP-LIKE PROTEIN 5B3"/>
    <property type="match status" value="1"/>
</dbReference>
<feature type="transmembrane region" description="Helical" evidence="8">
    <location>
        <begin position="98"/>
        <end position="120"/>
    </location>
</feature>
<proteinExistence type="inferred from homology"/>
<evidence type="ECO:0000256" key="6">
    <source>
        <dbReference type="ARBA" id="ARBA00022989"/>
    </source>
</evidence>
<evidence type="ECO:0000256" key="7">
    <source>
        <dbReference type="ARBA" id="ARBA00023136"/>
    </source>
</evidence>
<comment type="similarity">
    <text evidence="2 8">Belongs to the Casparian strip membrane proteins (CASP) family.</text>
</comment>
<dbReference type="GO" id="GO:0005886">
    <property type="term" value="C:plasma membrane"/>
    <property type="evidence" value="ECO:0007669"/>
    <property type="project" value="UniProtKB-SubCell"/>
</dbReference>
<dbReference type="InterPro" id="IPR045009">
    <property type="entry name" value="CASPL-5"/>
</dbReference>
<comment type="caution">
    <text evidence="8">Lacks conserved residue(s) required for the propagation of feature annotation.</text>
</comment>
<sequence>MASTDDFHIVSAFRLLVAAASLQCLWSLALGAVDIYALLVKRSFRSPRATTIYSIGDWVTGALTFAAASGSAGITILLDDDLMMCSDNHCPGFMAATAMAFFSWFAIAPSCLFNLMMAVYRVQRA</sequence>
<dbReference type="Pfam" id="PF04535">
    <property type="entry name" value="CASP_dom"/>
    <property type="match status" value="1"/>
</dbReference>